<comment type="caution">
    <text evidence="1">The sequence shown here is derived from an EMBL/GenBank/DDBJ whole genome shotgun (WGS) entry which is preliminary data.</text>
</comment>
<reference evidence="1 2" key="1">
    <citation type="journal article" date="2022" name="Front. Microbiol.">
        <title>High genomic differentiation and limited gene flow indicate recent cryptic speciation within the genus Laspinema (cyanobacteria).</title>
        <authorList>
            <person name="Stanojkovic A."/>
            <person name="Skoupy S."/>
            <person name="Skaloud P."/>
            <person name="Dvorak P."/>
        </authorList>
    </citation>
    <scope>NUCLEOTIDE SEQUENCE [LARGE SCALE GENOMIC DNA]</scope>
    <source>
        <strain evidence="1 2">D2a</strain>
    </source>
</reference>
<evidence type="ECO:0000313" key="2">
    <source>
        <dbReference type="Proteomes" id="UP001525890"/>
    </source>
</evidence>
<gene>
    <name evidence="1" type="ORF">NG799_23965</name>
</gene>
<evidence type="ECO:0000313" key="1">
    <source>
        <dbReference type="EMBL" id="MCT7969377.1"/>
    </source>
</evidence>
<dbReference type="RefSeq" id="WP_368008846.1">
    <property type="nucleotide sequence ID" value="NZ_JAMXFF010000049.1"/>
</dbReference>
<protein>
    <submittedName>
        <fullName evidence="1">Uncharacterized protein</fullName>
    </submittedName>
</protein>
<dbReference type="Proteomes" id="UP001525890">
    <property type="component" value="Unassembled WGS sequence"/>
</dbReference>
<dbReference type="EMBL" id="JAMXFF010000049">
    <property type="protein sequence ID" value="MCT7969377.1"/>
    <property type="molecule type" value="Genomic_DNA"/>
</dbReference>
<proteinExistence type="predicted"/>
<name>A0ABT2MXW9_9CYAN</name>
<organism evidence="1 2">
    <name type="scientific">Laspinema palackyanum D2a</name>
    <dbReference type="NCBI Taxonomy" id="2953684"/>
    <lineage>
        <taxon>Bacteria</taxon>
        <taxon>Bacillati</taxon>
        <taxon>Cyanobacteriota</taxon>
        <taxon>Cyanophyceae</taxon>
        <taxon>Oscillatoriophycideae</taxon>
        <taxon>Oscillatoriales</taxon>
        <taxon>Laspinemataceae</taxon>
        <taxon>Laspinema</taxon>
        <taxon>Laspinema palackyanum</taxon>
    </lineage>
</organism>
<sequence length="50" mass="5361">MGAIYLTFKITSGPLPLARGGLGWGPLEARSRLKMNEWVESSRIGAIATS</sequence>
<keyword evidence="2" id="KW-1185">Reference proteome</keyword>
<accession>A0ABT2MXW9</accession>